<keyword evidence="2" id="KW-1185">Reference proteome</keyword>
<protein>
    <submittedName>
        <fullName evidence="1">Uncharacterized protein</fullName>
    </submittedName>
</protein>
<gene>
    <name evidence="1" type="primary">94</name>
    <name evidence="1" type="ORF">SEA_TCHEN_94</name>
</gene>
<reference evidence="2" key="1">
    <citation type="submission" date="2018-03" db="EMBL/GenBank/DDBJ databases">
        <authorList>
            <person name="Keele B.F."/>
        </authorList>
    </citation>
    <scope>NUCLEOTIDE SEQUENCE [LARGE SCALE GENOMIC DNA]</scope>
</reference>
<accession>A0A2S1PD75</accession>
<dbReference type="KEGG" id="vg:55608247"/>
<dbReference type="GeneID" id="55608247"/>
<dbReference type="RefSeq" id="YP_009838050.1">
    <property type="nucleotide sequence ID" value="NC_048705.1"/>
</dbReference>
<organism evidence="1 2">
    <name type="scientific">Mycobacterium phage TChen</name>
    <dbReference type="NCBI Taxonomy" id="2163598"/>
    <lineage>
        <taxon>Viruses</taxon>
        <taxon>Duplodnaviria</taxon>
        <taxon>Heunggongvirae</taxon>
        <taxon>Uroviricota</taxon>
        <taxon>Caudoviricetes</taxon>
        <taxon>Gracegardnervirinae</taxon>
        <taxon>Thetabobvirus</taxon>
        <taxon>Thetabobvirus tchen</taxon>
        <taxon>Mycobacterium virus TChen</taxon>
    </lineage>
</organism>
<name>A0A2S1PD75_9CAUD</name>
<proteinExistence type="predicted"/>
<evidence type="ECO:0000313" key="1">
    <source>
        <dbReference type="EMBL" id="AWH14488.1"/>
    </source>
</evidence>
<dbReference type="Proteomes" id="UP000246238">
    <property type="component" value="Segment"/>
</dbReference>
<evidence type="ECO:0000313" key="2">
    <source>
        <dbReference type="Proteomes" id="UP000246238"/>
    </source>
</evidence>
<sequence>MLPGALRQGSFLGVQQGLSTPERYRSRVVAHQLAGRRRHDRWQAGMKRRAARIMRRLARRLIATSRRLDPPKDETRLYTGSVSQLILDRIEATPPWTRRSLTVTDPEPWEHTGLYRPPSLLTRIWWCLRG</sequence>
<dbReference type="EMBL" id="MH077585">
    <property type="protein sequence ID" value="AWH14488.1"/>
    <property type="molecule type" value="Genomic_DNA"/>
</dbReference>